<dbReference type="InterPro" id="IPR001128">
    <property type="entry name" value="Cyt_P450"/>
</dbReference>
<dbReference type="GO" id="GO:0016705">
    <property type="term" value="F:oxidoreductase activity, acting on paired donors, with incorporation or reduction of molecular oxygen"/>
    <property type="evidence" value="ECO:0007669"/>
    <property type="project" value="InterPro"/>
</dbReference>
<reference evidence="9" key="3">
    <citation type="submission" date="2022-06" db="UniProtKB">
        <authorList>
            <consortium name="EnsemblPlants"/>
        </authorList>
    </citation>
    <scope>IDENTIFICATION</scope>
</reference>
<keyword evidence="7" id="KW-0503">Monooxygenase</keyword>
<evidence type="ECO:0000256" key="4">
    <source>
        <dbReference type="ARBA" id="ARBA00022989"/>
    </source>
</evidence>
<dbReference type="SUPFAM" id="SSF48264">
    <property type="entry name" value="Cytochrome P450"/>
    <property type="match status" value="1"/>
</dbReference>
<dbReference type="Pfam" id="PF00067">
    <property type="entry name" value="p450"/>
    <property type="match status" value="1"/>
</dbReference>
<dbReference type="Gramene" id="TuG1812G0700005617.01.T01">
    <property type="protein sequence ID" value="TuG1812G0700005617.01.T01"/>
    <property type="gene ID" value="TuG1812G0700005617.01"/>
</dbReference>
<dbReference type="Gene3D" id="1.10.630.10">
    <property type="entry name" value="Cytochrome P450"/>
    <property type="match status" value="1"/>
</dbReference>
<keyword evidence="6 7" id="KW-0349">Heme</keyword>
<dbReference type="FunFam" id="1.10.630.10:FF:000064">
    <property type="entry name" value="Cytochrome P450 monooxygenase"/>
    <property type="match status" value="1"/>
</dbReference>
<evidence type="ECO:0000256" key="5">
    <source>
        <dbReference type="ARBA" id="ARBA00023004"/>
    </source>
</evidence>
<name>A0A8R7R4D6_TRIUA</name>
<dbReference type="Proteomes" id="UP000015106">
    <property type="component" value="Chromosome 7"/>
</dbReference>
<evidence type="ECO:0000256" key="3">
    <source>
        <dbReference type="ARBA" id="ARBA00022723"/>
    </source>
</evidence>
<dbReference type="PANTHER" id="PTHR47955">
    <property type="entry name" value="CYTOCHROME P450 FAMILY 71 PROTEIN"/>
    <property type="match status" value="1"/>
</dbReference>
<keyword evidence="10" id="KW-1185">Reference proteome</keyword>
<evidence type="ECO:0000256" key="6">
    <source>
        <dbReference type="PIRSR" id="PIRSR602401-1"/>
    </source>
</evidence>
<evidence type="ECO:0000313" key="9">
    <source>
        <dbReference type="EnsemblPlants" id="TuG1812G0700005617.01.T01"/>
    </source>
</evidence>
<evidence type="ECO:0000256" key="7">
    <source>
        <dbReference type="RuleBase" id="RU000461"/>
    </source>
</evidence>
<feature type="binding site" description="axial binding residue" evidence="6">
    <location>
        <position position="455"/>
    </location>
    <ligand>
        <name>heme</name>
        <dbReference type="ChEBI" id="CHEBI:30413"/>
    </ligand>
    <ligandPart>
        <name>Fe</name>
        <dbReference type="ChEBI" id="CHEBI:18248"/>
    </ligandPart>
</feature>
<dbReference type="OrthoDB" id="1470350at2759"/>
<keyword evidence="5 6" id="KW-0408">Iron</keyword>
<keyword evidence="4 8" id="KW-1133">Transmembrane helix</keyword>
<evidence type="ECO:0000256" key="1">
    <source>
        <dbReference type="ARBA" id="ARBA00010617"/>
    </source>
</evidence>
<keyword evidence="3 6" id="KW-0479">Metal-binding</keyword>
<proteinExistence type="inferred from homology"/>
<comment type="similarity">
    <text evidence="1 7">Belongs to the cytochrome P450 family.</text>
</comment>
<dbReference type="AlphaFoldDB" id="A0A8R7R4D6"/>
<dbReference type="EnsemblPlants" id="TuG1812G0700005617.01.T01">
    <property type="protein sequence ID" value="TuG1812G0700005617.01.T01"/>
    <property type="gene ID" value="TuG1812G0700005617.01"/>
</dbReference>
<dbReference type="GO" id="GO:0004497">
    <property type="term" value="F:monooxygenase activity"/>
    <property type="evidence" value="ECO:0007669"/>
    <property type="project" value="UniProtKB-KW"/>
</dbReference>
<keyword evidence="8" id="KW-0472">Membrane</keyword>
<evidence type="ECO:0008006" key="11">
    <source>
        <dbReference type="Google" id="ProtNLM"/>
    </source>
</evidence>
<protein>
    <recommendedName>
        <fullName evidence="11">Premnaspirodiene oxygenase</fullName>
    </recommendedName>
</protein>
<sequence length="517" mass="56996">MGQQDQDVVGYYNYLFMATLLLLPFFLIAIFKPPRKHERENLPPGPWRLPVIGSIHHLIGALPHHAMRDLARRYDAPLMLLRLGELNVVVASSAVASREIMTTHDATFATRPRTATLRAITTDDLAISLAPHGEQWRRLKKLCVTEVLSARQVRSLRGCREANAAALVSSIVSSLSSSSEPVNISSLITTHVTNLAVHALVGKQNEDLRAEFLKCLDEGIKLASGFSLADLFPSSRLARAFSSSIRRMEALNHEISQLIGRIIEEHRTRRSAGGGEEEDIVDVLLRIQSDGSPHTPLNARTIGSVIMDMFSGGSETSVTTLQWVMAELMRSPAALRRVQAEVRNAFAGQSCIKEEALQELRYLHLVIKESLRLHPVLPLLLPRECQEPCHVLGYDVPKGTIVLVNAWAIGRDSASWGADAEEFRPERFEEAGDAAADFRGTNFELVPFGAGRRMCPGITFGIAVVQLMLASLLFHFDWKLPGGGADGLDMAEELGMTARRKSDLWLHATVHVPSPNP</sequence>
<dbReference type="InterPro" id="IPR036396">
    <property type="entry name" value="Cyt_P450_sf"/>
</dbReference>
<dbReference type="InterPro" id="IPR017972">
    <property type="entry name" value="Cyt_P450_CS"/>
</dbReference>
<evidence type="ECO:0000256" key="2">
    <source>
        <dbReference type="ARBA" id="ARBA00022692"/>
    </source>
</evidence>
<evidence type="ECO:0000256" key="8">
    <source>
        <dbReference type="SAM" id="Phobius"/>
    </source>
</evidence>
<dbReference type="PRINTS" id="PR00463">
    <property type="entry name" value="EP450I"/>
</dbReference>
<reference evidence="10" key="1">
    <citation type="journal article" date="2013" name="Nature">
        <title>Draft genome of the wheat A-genome progenitor Triticum urartu.</title>
        <authorList>
            <person name="Ling H.Q."/>
            <person name="Zhao S."/>
            <person name="Liu D."/>
            <person name="Wang J."/>
            <person name="Sun H."/>
            <person name="Zhang C."/>
            <person name="Fan H."/>
            <person name="Li D."/>
            <person name="Dong L."/>
            <person name="Tao Y."/>
            <person name="Gao C."/>
            <person name="Wu H."/>
            <person name="Li Y."/>
            <person name="Cui Y."/>
            <person name="Guo X."/>
            <person name="Zheng S."/>
            <person name="Wang B."/>
            <person name="Yu K."/>
            <person name="Liang Q."/>
            <person name="Yang W."/>
            <person name="Lou X."/>
            <person name="Chen J."/>
            <person name="Feng M."/>
            <person name="Jian J."/>
            <person name="Zhang X."/>
            <person name="Luo G."/>
            <person name="Jiang Y."/>
            <person name="Liu J."/>
            <person name="Wang Z."/>
            <person name="Sha Y."/>
            <person name="Zhang B."/>
            <person name="Wu H."/>
            <person name="Tang D."/>
            <person name="Shen Q."/>
            <person name="Xue P."/>
            <person name="Zou S."/>
            <person name="Wang X."/>
            <person name="Liu X."/>
            <person name="Wang F."/>
            <person name="Yang Y."/>
            <person name="An X."/>
            <person name="Dong Z."/>
            <person name="Zhang K."/>
            <person name="Zhang X."/>
            <person name="Luo M.C."/>
            <person name="Dvorak J."/>
            <person name="Tong Y."/>
            <person name="Wang J."/>
            <person name="Yang H."/>
            <person name="Li Z."/>
            <person name="Wang D."/>
            <person name="Zhang A."/>
            <person name="Wang J."/>
        </authorList>
    </citation>
    <scope>NUCLEOTIDE SEQUENCE</scope>
    <source>
        <strain evidence="10">cv. G1812</strain>
    </source>
</reference>
<evidence type="ECO:0000313" key="10">
    <source>
        <dbReference type="Proteomes" id="UP000015106"/>
    </source>
</evidence>
<dbReference type="RefSeq" id="XP_048542981.1">
    <property type="nucleotide sequence ID" value="XM_048687024.1"/>
</dbReference>
<keyword evidence="7" id="KW-0560">Oxidoreductase</keyword>
<dbReference type="PROSITE" id="PS00086">
    <property type="entry name" value="CYTOCHROME_P450"/>
    <property type="match status" value="1"/>
</dbReference>
<accession>A0A8R7R4D6</accession>
<dbReference type="GeneID" id="125521957"/>
<gene>
    <name evidence="9" type="primary">LOC125521957</name>
</gene>
<dbReference type="PRINTS" id="PR00385">
    <property type="entry name" value="P450"/>
</dbReference>
<feature type="transmembrane region" description="Helical" evidence="8">
    <location>
        <begin position="12"/>
        <end position="31"/>
    </location>
</feature>
<dbReference type="GO" id="GO:0020037">
    <property type="term" value="F:heme binding"/>
    <property type="evidence" value="ECO:0007669"/>
    <property type="project" value="InterPro"/>
</dbReference>
<reference evidence="9" key="2">
    <citation type="submission" date="2018-03" db="EMBL/GenBank/DDBJ databases">
        <title>The Triticum urartu genome reveals the dynamic nature of wheat genome evolution.</title>
        <authorList>
            <person name="Ling H."/>
            <person name="Ma B."/>
            <person name="Shi X."/>
            <person name="Liu H."/>
            <person name="Dong L."/>
            <person name="Sun H."/>
            <person name="Cao Y."/>
            <person name="Gao Q."/>
            <person name="Zheng S."/>
            <person name="Li Y."/>
            <person name="Yu Y."/>
            <person name="Du H."/>
            <person name="Qi M."/>
            <person name="Li Y."/>
            <person name="Yu H."/>
            <person name="Cui Y."/>
            <person name="Wang N."/>
            <person name="Chen C."/>
            <person name="Wu H."/>
            <person name="Zhao Y."/>
            <person name="Zhang J."/>
            <person name="Li Y."/>
            <person name="Zhou W."/>
            <person name="Zhang B."/>
            <person name="Hu W."/>
            <person name="Eijk M."/>
            <person name="Tang J."/>
            <person name="Witsenboer H."/>
            <person name="Zhao S."/>
            <person name="Li Z."/>
            <person name="Zhang A."/>
            <person name="Wang D."/>
            <person name="Liang C."/>
        </authorList>
    </citation>
    <scope>NUCLEOTIDE SEQUENCE [LARGE SCALE GENOMIC DNA]</scope>
    <source>
        <strain evidence="9">cv. G1812</strain>
    </source>
</reference>
<organism evidence="9 10">
    <name type="scientific">Triticum urartu</name>
    <name type="common">Red wild einkorn</name>
    <name type="synonym">Crithodium urartu</name>
    <dbReference type="NCBI Taxonomy" id="4572"/>
    <lineage>
        <taxon>Eukaryota</taxon>
        <taxon>Viridiplantae</taxon>
        <taxon>Streptophyta</taxon>
        <taxon>Embryophyta</taxon>
        <taxon>Tracheophyta</taxon>
        <taxon>Spermatophyta</taxon>
        <taxon>Magnoliopsida</taxon>
        <taxon>Liliopsida</taxon>
        <taxon>Poales</taxon>
        <taxon>Poaceae</taxon>
        <taxon>BOP clade</taxon>
        <taxon>Pooideae</taxon>
        <taxon>Triticodae</taxon>
        <taxon>Triticeae</taxon>
        <taxon>Triticinae</taxon>
        <taxon>Triticum</taxon>
    </lineage>
</organism>
<dbReference type="KEGG" id="tua:125521957"/>
<comment type="cofactor">
    <cofactor evidence="6">
        <name>heme</name>
        <dbReference type="ChEBI" id="CHEBI:30413"/>
    </cofactor>
</comment>
<dbReference type="InterPro" id="IPR002401">
    <property type="entry name" value="Cyt_P450_E_grp-I"/>
</dbReference>
<dbReference type="GO" id="GO:0005506">
    <property type="term" value="F:iron ion binding"/>
    <property type="evidence" value="ECO:0007669"/>
    <property type="project" value="InterPro"/>
</dbReference>
<keyword evidence="2 8" id="KW-0812">Transmembrane</keyword>
<dbReference type="PANTHER" id="PTHR47955:SF21">
    <property type="entry name" value="OS06G0642300 PROTEIN"/>
    <property type="match status" value="1"/>
</dbReference>